<accession>A0A2B7WHN6</accession>
<sequence>MVWSVLLKHVVSPEEREKRLGENPARERNPRPETPQSTLAHRSGPVSADSVSTTPTTSDLDPAEFSSSSESFSTLGDPYKQAMQALSALIHNSKIQGQVSTLAGR</sequence>
<dbReference type="AlphaFoldDB" id="A0A2B7WHN6"/>
<name>A0A2B7WHN6_9EURO</name>
<keyword evidence="3" id="KW-1185">Reference proteome</keyword>
<feature type="compositionally biased region" description="Polar residues" evidence="1">
    <location>
        <begin position="49"/>
        <end position="59"/>
    </location>
</feature>
<organism evidence="2 3">
    <name type="scientific">Blastomyces parvus</name>
    <dbReference type="NCBI Taxonomy" id="2060905"/>
    <lineage>
        <taxon>Eukaryota</taxon>
        <taxon>Fungi</taxon>
        <taxon>Dikarya</taxon>
        <taxon>Ascomycota</taxon>
        <taxon>Pezizomycotina</taxon>
        <taxon>Eurotiomycetes</taxon>
        <taxon>Eurotiomycetidae</taxon>
        <taxon>Onygenales</taxon>
        <taxon>Ajellomycetaceae</taxon>
        <taxon>Blastomyces</taxon>
    </lineage>
</organism>
<gene>
    <name evidence="2" type="ORF">GX51_07989</name>
</gene>
<evidence type="ECO:0000256" key="1">
    <source>
        <dbReference type="SAM" id="MobiDB-lite"/>
    </source>
</evidence>
<comment type="caution">
    <text evidence="2">The sequence shown here is derived from an EMBL/GenBank/DDBJ whole genome shotgun (WGS) entry which is preliminary data.</text>
</comment>
<feature type="compositionally biased region" description="Low complexity" evidence="1">
    <location>
        <begin position="64"/>
        <end position="73"/>
    </location>
</feature>
<evidence type="ECO:0000313" key="2">
    <source>
        <dbReference type="EMBL" id="PGG96094.1"/>
    </source>
</evidence>
<proteinExistence type="predicted"/>
<reference evidence="2 3" key="1">
    <citation type="submission" date="2017-10" db="EMBL/GenBank/DDBJ databases">
        <title>Comparative genomics in systemic dimorphic fungi from Ajellomycetaceae.</title>
        <authorList>
            <person name="Munoz J.F."/>
            <person name="Mcewen J.G."/>
            <person name="Clay O.K."/>
            <person name="Cuomo C.A."/>
        </authorList>
    </citation>
    <scope>NUCLEOTIDE SEQUENCE [LARGE SCALE GENOMIC DNA]</scope>
    <source>
        <strain evidence="2 3">UAMH130</strain>
    </source>
</reference>
<dbReference type="EMBL" id="PDNC01000191">
    <property type="protein sequence ID" value="PGG96094.1"/>
    <property type="molecule type" value="Genomic_DNA"/>
</dbReference>
<feature type="region of interest" description="Disordered" evidence="1">
    <location>
        <begin position="12"/>
        <end position="75"/>
    </location>
</feature>
<feature type="compositionally biased region" description="Basic and acidic residues" evidence="1">
    <location>
        <begin position="12"/>
        <end position="31"/>
    </location>
</feature>
<dbReference type="Proteomes" id="UP000224080">
    <property type="component" value="Unassembled WGS sequence"/>
</dbReference>
<evidence type="ECO:0000313" key="3">
    <source>
        <dbReference type="Proteomes" id="UP000224080"/>
    </source>
</evidence>
<protein>
    <submittedName>
        <fullName evidence="2">Uncharacterized protein</fullName>
    </submittedName>
</protein>